<dbReference type="KEGG" id="sch:Sphch_0160"/>
<dbReference type="GO" id="GO:0016740">
    <property type="term" value="F:transferase activity"/>
    <property type="evidence" value="ECO:0007669"/>
    <property type="project" value="UniProtKB-KW"/>
</dbReference>
<dbReference type="Pfam" id="PF02958">
    <property type="entry name" value="EcKL"/>
    <property type="match status" value="1"/>
</dbReference>
<name>F6EUG7_SPHCR</name>
<dbReference type="SMART" id="SM00587">
    <property type="entry name" value="CHK"/>
    <property type="match status" value="1"/>
</dbReference>
<keyword evidence="3" id="KW-1185">Reference proteome</keyword>
<organism evidence="2 3">
    <name type="scientific">Sphingobium chlorophenolicum L-1</name>
    <dbReference type="NCBI Taxonomy" id="690566"/>
    <lineage>
        <taxon>Bacteria</taxon>
        <taxon>Pseudomonadati</taxon>
        <taxon>Pseudomonadota</taxon>
        <taxon>Alphaproteobacteria</taxon>
        <taxon>Sphingomonadales</taxon>
        <taxon>Sphingomonadaceae</taxon>
        <taxon>Sphingobium</taxon>
    </lineage>
</organism>
<protein>
    <submittedName>
        <fullName evidence="2">Aminoglycoside phosphotransferase</fullName>
    </submittedName>
</protein>
<evidence type="ECO:0000259" key="1">
    <source>
        <dbReference type="SMART" id="SM00587"/>
    </source>
</evidence>
<dbReference type="EMBL" id="CP002798">
    <property type="protein sequence ID" value="AEG47861.1"/>
    <property type="molecule type" value="Genomic_DNA"/>
</dbReference>
<dbReference type="InterPro" id="IPR011009">
    <property type="entry name" value="Kinase-like_dom_sf"/>
</dbReference>
<dbReference type="RefSeq" id="WP_013846134.1">
    <property type="nucleotide sequence ID" value="NC_015593.1"/>
</dbReference>
<feature type="domain" description="CHK kinase-like" evidence="1">
    <location>
        <begin position="120"/>
        <end position="296"/>
    </location>
</feature>
<dbReference type="InterPro" id="IPR015897">
    <property type="entry name" value="CHK_kinase-like"/>
</dbReference>
<keyword evidence="2" id="KW-0808">Transferase</keyword>
<evidence type="ECO:0000313" key="2">
    <source>
        <dbReference type="EMBL" id="AEG47861.1"/>
    </source>
</evidence>
<dbReference type="PANTHER" id="PTHR11012">
    <property type="entry name" value="PROTEIN KINASE-LIKE DOMAIN-CONTAINING"/>
    <property type="match status" value="1"/>
</dbReference>
<reference evidence="2 3" key="1">
    <citation type="submission" date="2011-05" db="EMBL/GenBank/DDBJ databases">
        <title>Complete sequence of chromosome 1 of Sphingobium chlorophenolicum L-1.</title>
        <authorList>
            <consortium name="US DOE Joint Genome Institute"/>
            <person name="Lucas S."/>
            <person name="Han J."/>
            <person name="Lapidus A."/>
            <person name="Cheng J.-F."/>
            <person name="Goodwin L."/>
            <person name="Pitluck S."/>
            <person name="Peters L."/>
            <person name="Daligault H."/>
            <person name="Han C."/>
            <person name="Tapia R."/>
            <person name="Land M."/>
            <person name="Hauser L."/>
            <person name="Kyrpides N."/>
            <person name="Ivanova N."/>
            <person name="Pagani I."/>
            <person name="Turner P."/>
            <person name="Copley S."/>
            <person name="Woyke T."/>
        </authorList>
    </citation>
    <scope>NUCLEOTIDE SEQUENCE [LARGE SCALE GENOMIC DNA]</scope>
    <source>
        <strain evidence="2 3">L-1</strain>
    </source>
</reference>
<proteinExistence type="predicted"/>
<dbReference type="InterPro" id="IPR004119">
    <property type="entry name" value="EcKL"/>
</dbReference>
<dbReference type="STRING" id="690566.Sphch_0160"/>
<dbReference type="Proteomes" id="UP000007150">
    <property type="component" value="Chromosome 1"/>
</dbReference>
<dbReference type="PANTHER" id="PTHR11012:SF30">
    <property type="entry name" value="PROTEIN KINASE-LIKE DOMAIN-CONTAINING"/>
    <property type="match status" value="1"/>
</dbReference>
<evidence type="ECO:0000313" key="3">
    <source>
        <dbReference type="Proteomes" id="UP000007150"/>
    </source>
</evidence>
<dbReference type="Gene3D" id="3.90.1200.10">
    <property type="match status" value="1"/>
</dbReference>
<dbReference type="AlphaFoldDB" id="F6EUG7"/>
<gene>
    <name evidence="2" type="ORF">Sphch_0160</name>
</gene>
<accession>F6EUG7</accession>
<sequence length="362" mass="40116">MNQIISALGLLSPARLTKMVRAHVPGDYEIIHFDAEGVGNGLLGDSIRLSLSYNRDCSDLPKSLIAKFSPTDAVVREAGARLGVYRTEIGFYSELASSVAVSRPEAFYAEIDEAGEMFGLIMEDLGPARGGDQLSGCSVEDARLVMKQAAALHGPLWNNPSSERPWMQMQRVASQQLLVNFGVFVDAFINRLGSGLNDDQIKMIYKYQNSALDFYNYQTRHRTLIHMDLRLDNILFDARDGAIPCAILDWQTASFGSAARDLGFFLCTSLPLHIRRACERDILAEYLEHLRAHGVNDYTFEQLWSDYQLSSYQALFTAIAASYSAKRTERADLMFTKMAKEGAALLDDLDATSALAAALDGR</sequence>
<dbReference type="SUPFAM" id="SSF56112">
    <property type="entry name" value="Protein kinase-like (PK-like)"/>
    <property type="match status" value="1"/>
</dbReference>
<dbReference type="HOGENOM" id="CLU_061751_0_0_5"/>